<protein>
    <submittedName>
        <fullName evidence="6">EAL domain-containing protein</fullName>
    </submittedName>
</protein>
<feature type="coiled-coil region" evidence="1">
    <location>
        <begin position="151"/>
        <end position="178"/>
    </location>
</feature>
<keyword evidence="7" id="KW-1185">Reference proteome</keyword>
<proteinExistence type="predicted"/>
<dbReference type="InterPro" id="IPR052155">
    <property type="entry name" value="Biofilm_reg_signaling"/>
</dbReference>
<dbReference type="CDD" id="cd01948">
    <property type="entry name" value="EAL"/>
    <property type="match status" value="1"/>
</dbReference>
<dbReference type="PROSITE" id="PS50113">
    <property type="entry name" value="PAC"/>
    <property type="match status" value="1"/>
</dbReference>
<evidence type="ECO:0000256" key="2">
    <source>
        <dbReference type="SAM" id="Phobius"/>
    </source>
</evidence>
<dbReference type="RefSeq" id="WP_267614549.1">
    <property type="nucleotide sequence ID" value="NZ_JAOVZQ010000001.1"/>
</dbReference>
<keyword evidence="2" id="KW-0472">Membrane</keyword>
<dbReference type="InterPro" id="IPR043128">
    <property type="entry name" value="Rev_trsase/Diguanyl_cyclase"/>
</dbReference>
<dbReference type="Pfam" id="PF08447">
    <property type="entry name" value="PAS_3"/>
    <property type="match status" value="1"/>
</dbReference>
<dbReference type="Gene3D" id="2.10.70.100">
    <property type="match status" value="1"/>
</dbReference>
<organism evidence="6 7">
    <name type="scientific">Hoeflea ulvae</name>
    <dbReference type="NCBI Taxonomy" id="2983764"/>
    <lineage>
        <taxon>Bacteria</taxon>
        <taxon>Pseudomonadati</taxon>
        <taxon>Pseudomonadota</taxon>
        <taxon>Alphaproteobacteria</taxon>
        <taxon>Hyphomicrobiales</taxon>
        <taxon>Rhizobiaceae</taxon>
        <taxon>Hoeflea</taxon>
    </lineage>
</organism>
<feature type="domain" description="PAC" evidence="3">
    <location>
        <begin position="246"/>
        <end position="298"/>
    </location>
</feature>
<dbReference type="SMART" id="SM00086">
    <property type="entry name" value="PAC"/>
    <property type="match status" value="1"/>
</dbReference>
<feature type="transmembrane region" description="Helical" evidence="2">
    <location>
        <begin position="124"/>
        <end position="146"/>
    </location>
</feature>
<dbReference type="Gene3D" id="3.30.70.270">
    <property type="match status" value="1"/>
</dbReference>
<keyword evidence="2" id="KW-0812">Transmembrane</keyword>
<dbReference type="InterPro" id="IPR001633">
    <property type="entry name" value="EAL_dom"/>
</dbReference>
<dbReference type="InterPro" id="IPR035919">
    <property type="entry name" value="EAL_sf"/>
</dbReference>
<name>A0ABT3YLE1_9HYPH</name>
<dbReference type="Gene3D" id="3.20.20.450">
    <property type="entry name" value="EAL domain"/>
    <property type="match status" value="1"/>
</dbReference>
<dbReference type="PROSITE" id="PS50883">
    <property type="entry name" value="EAL"/>
    <property type="match status" value="1"/>
</dbReference>
<accession>A0ABT3YLE1</accession>
<dbReference type="PROSITE" id="PS50887">
    <property type="entry name" value="GGDEF"/>
    <property type="match status" value="1"/>
</dbReference>
<dbReference type="PANTHER" id="PTHR44757">
    <property type="entry name" value="DIGUANYLATE CYCLASE DGCP"/>
    <property type="match status" value="1"/>
</dbReference>
<dbReference type="Proteomes" id="UP001081283">
    <property type="component" value="Unassembled WGS sequence"/>
</dbReference>
<evidence type="ECO:0000259" key="3">
    <source>
        <dbReference type="PROSITE" id="PS50113"/>
    </source>
</evidence>
<feature type="domain" description="GGDEF" evidence="5">
    <location>
        <begin position="330"/>
        <end position="463"/>
    </location>
</feature>
<feature type="domain" description="EAL" evidence="4">
    <location>
        <begin position="472"/>
        <end position="728"/>
    </location>
</feature>
<dbReference type="InterPro" id="IPR000014">
    <property type="entry name" value="PAS"/>
</dbReference>
<dbReference type="InterPro" id="IPR000160">
    <property type="entry name" value="GGDEF_dom"/>
</dbReference>
<dbReference type="PANTHER" id="PTHR44757:SF2">
    <property type="entry name" value="BIOFILM ARCHITECTURE MAINTENANCE PROTEIN MBAA"/>
    <property type="match status" value="1"/>
</dbReference>
<dbReference type="EMBL" id="JAOVZQ010000001">
    <property type="protein sequence ID" value="MCY0096728.1"/>
    <property type="molecule type" value="Genomic_DNA"/>
</dbReference>
<evidence type="ECO:0000259" key="5">
    <source>
        <dbReference type="PROSITE" id="PS50887"/>
    </source>
</evidence>
<dbReference type="SUPFAM" id="SSF55073">
    <property type="entry name" value="Nucleotide cyclase"/>
    <property type="match status" value="1"/>
</dbReference>
<dbReference type="InterPro" id="IPR001610">
    <property type="entry name" value="PAC"/>
</dbReference>
<evidence type="ECO:0000313" key="7">
    <source>
        <dbReference type="Proteomes" id="UP001081283"/>
    </source>
</evidence>
<keyword evidence="1" id="KW-0175">Coiled coil</keyword>
<dbReference type="CDD" id="cd00130">
    <property type="entry name" value="PAS"/>
    <property type="match status" value="1"/>
</dbReference>
<dbReference type="Gene3D" id="3.30.450.20">
    <property type="entry name" value="PAS domain"/>
    <property type="match status" value="1"/>
</dbReference>
<dbReference type="SUPFAM" id="SSF141868">
    <property type="entry name" value="EAL domain-like"/>
    <property type="match status" value="1"/>
</dbReference>
<dbReference type="Pfam" id="PF00563">
    <property type="entry name" value="EAL"/>
    <property type="match status" value="1"/>
</dbReference>
<keyword evidence="2" id="KW-1133">Transmembrane helix</keyword>
<comment type="caution">
    <text evidence="6">The sequence shown here is derived from an EMBL/GenBank/DDBJ whole genome shotgun (WGS) entry which is preliminary data.</text>
</comment>
<evidence type="ECO:0000256" key="1">
    <source>
        <dbReference type="SAM" id="Coils"/>
    </source>
</evidence>
<dbReference type="SMART" id="SM00267">
    <property type="entry name" value="GGDEF"/>
    <property type="match status" value="1"/>
</dbReference>
<dbReference type="SUPFAM" id="SSF55785">
    <property type="entry name" value="PYP-like sensor domain (PAS domain)"/>
    <property type="match status" value="1"/>
</dbReference>
<dbReference type="SMART" id="SM00052">
    <property type="entry name" value="EAL"/>
    <property type="match status" value="1"/>
</dbReference>
<reference evidence="6" key="1">
    <citation type="submission" date="2022-10" db="EMBL/GenBank/DDBJ databases">
        <title>Hoeflea sp. J2-29, isolated from marine algae.</title>
        <authorList>
            <person name="Kristyanto S."/>
            <person name="Kim J.M."/>
            <person name="Jeon C.O."/>
        </authorList>
    </citation>
    <scope>NUCLEOTIDE SEQUENCE</scope>
    <source>
        <strain evidence="6">J2-29</strain>
    </source>
</reference>
<evidence type="ECO:0000259" key="4">
    <source>
        <dbReference type="PROSITE" id="PS50883"/>
    </source>
</evidence>
<sequence length="745" mass="82341">MRLRIALAIGIVIALLPPLSYGLVSYRYLANEITFVADLQSARVSKYIYAHEDLWQYQLVRITEIVELHVDQSSKTEQRIFNNDGKLLLTVGESPGLLQLTRDAPLVVADRQIGRLEVSIPLSALALELFFFSLLSSLIGIAAYYARALPLRRLDQAVGELEAAKNILEQRSGQLNEAQHLGLIGDWSYNFGEDTLWWADEIFNLLGYDPDTFDLTRDRVMELYGDDDASRLLELQSEVVKHGVVRSIDVRVRRGDGEYGHFAVTTKLRSDKHGDKIGVYGTIQDITDRKLASEQLEKLAFHDPLTGLANRTLFHRRVDDALGRCARTGEIGALLLLDLDRFKDVNDTLGHAVGDALLVKVAHLLARTLGNAHFVSRLGGDEFAVLLEGVSDRDESERIATEIVAVISGMTVLDRIEVTVGTSIGIAMLLDHGRTSDELLRSADLALYRAKEEGRGRYRIFESSMDEAVQEKVALSPDLRNALADDQGLSVHYQPQIEILTGRVIGYEALIRWNHPVRGNIPPALFIPIAESSHLICDVGYWVLRQAAFQAKEWLDAGVPTPTIAVNVSAAQIWNSDLVSDVGKVLAESDLPPHLLCLELTESLLMDQNESRVRNVLKSLKEFGVTLALDDFGTGYSSLGYLTQLPFDKLKIDRIFIDGVNTSQRSTELLRGIIALGRGLGMTTIAEGAETQEEVAVLRELGCDQIQGFFFARPAPADEALAYALRMAADALVAATPDRYQAATA</sequence>
<gene>
    <name evidence="6" type="ORF">OEG82_22330</name>
</gene>
<dbReference type="CDD" id="cd01949">
    <property type="entry name" value="GGDEF"/>
    <property type="match status" value="1"/>
</dbReference>
<dbReference type="NCBIfam" id="TIGR00254">
    <property type="entry name" value="GGDEF"/>
    <property type="match status" value="1"/>
</dbReference>
<dbReference type="InterPro" id="IPR035965">
    <property type="entry name" value="PAS-like_dom_sf"/>
</dbReference>
<dbReference type="Pfam" id="PF00990">
    <property type="entry name" value="GGDEF"/>
    <property type="match status" value="1"/>
</dbReference>
<dbReference type="NCBIfam" id="TIGR00229">
    <property type="entry name" value="sensory_box"/>
    <property type="match status" value="1"/>
</dbReference>
<dbReference type="InterPro" id="IPR000700">
    <property type="entry name" value="PAS-assoc_C"/>
</dbReference>
<dbReference type="InterPro" id="IPR029787">
    <property type="entry name" value="Nucleotide_cyclase"/>
</dbReference>
<evidence type="ECO:0000313" key="6">
    <source>
        <dbReference type="EMBL" id="MCY0096728.1"/>
    </source>
</evidence>
<dbReference type="InterPro" id="IPR013655">
    <property type="entry name" value="PAS_fold_3"/>
</dbReference>